<dbReference type="EMBL" id="JAIQ01000070">
    <property type="protein sequence ID" value="KLE01220.1"/>
    <property type="molecule type" value="Genomic_DNA"/>
</dbReference>
<evidence type="ECO:0000256" key="1">
    <source>
        <dbReference type="ARBA" id="ARBA00004651"/>
    </source>
</evidence>
<dbReference type="PANTHER" id="PTHR13285">
    <property type="entry name" value="ACYLTRANSFERASE"/>
    <property type="match status" value="1"/>
</dbReference>
<dbReference type="Proteomes" id="UP000035514">
    <property type="component" value="Unassembled WGS sequence"/>
</dbReference>
<feature type="transmembrane region" description="Helical" evidence="10">
    <location>
        <begin position="326"/>
        <end position="343"/>
    </location>
</feature>
<evidence type="ECO:0000313" key="12">
    <source>
        <dbReference type="Proteomes" id="UP000035514"/>
    </source>
</evidence>
<evidence type="ECO:0000256" key="9">
    <source>
        <dbReference type="PIRNR" id="PIRNR016636"/>
    </source>
</evidence>
<comment type="caution">
    <text evidence="11">The sequence shown here is derived from an EMBL/GenBank/DDBJ whole genome shotgun (WGS) entry which is preliminary data.</text>
</comment>
<dbReference type="InterPro" id="IPR024194">
    <property type="entry name" value="Ac/AlaTfrase_AlgI/DltB"/>
</dbReference>
<dbReference type="RefSeq" id="WP_046996371.1">
    <property type="nucleotide sequence ID" value="NZ_JAIQ01000070.1"/>
</dbReference>
<feature type="transmembrane region" description="Helical" evidence="10">
    <location>
        <begin position="434"/>
        <end position="452"/>
    </location>
</feature>
<feature type="transmembrane region" description="Helical" evidence="10">
    <location>
        <begin position="180"/>
        <end position="198"/>
    </location>
</feature>
<dbReference type="AlphaFoldDB" id="A0A0G9K618"/>
<dbReference type="GO" id="GO:0005886">
    <property type="term" value="C:plasma membrane"/>
    <property type="evidence" value="ECO:0007669"/>
    <property type="project" value="UniProtKB-SubCell"/>
</dbReference>
<dbReference type="PIRSF" id="PIRSF016636">
    <property type="entry name" value="AlgI_DltB"/>
    <property type="match status" value="1"/>
</dbReference>
<organism evidence="11 12">
    <name type="scientific">Aliarcobacter butzleri L348</name>
    <dbReference type="NCBI Taxonomy" id="1447256"/>
    <lineage>
        <taxon>Bacteria</taxon>
        <taxon>Pseudomonadati</taxon>
        <taxon>Campylobacterota</taxon>
        <taxon>Epsilonproteobacteria</taxon>
        <taxon>Campylobacterales</taxon>
        <taxon>Arcobacteraceae</taxon>
        <taxon>Aliarcobacter</taxon>
    </lineage>
</organism>
<dbReference type="PATRIC" id="fig|1447256.3.peg.661"/>
<dbReference type="InterPro" id="IPR028362">
    <property type="entry name" value="AlgI"/>
</dbReference>
<proteinExistence type="inferred from homology"/>
<feature type="transmembrane region" description="Helical" evidence="10">
    <location>
        <begin position="402"/>
        <end position="422"/>
    </location>
</feature>
<keyword evidence="6 10" id="KW-1133">Transmembrane helix</keyword>
<comment type="similarity">
    <text evidence="2 9">Belongs to the membrane-bound acyltransferase family.</text>
</comment>
<dbReference type="GO" id="GO:0016746">
    <property type="term" value="F:acyltransferase activity"/>
    <property type="evidence" value="ECO:0007669"/>
    <property type="project" value="UniProtKB-KW"/>
</dbReference>
<feature type="transmembrane region" description="Helical" evidence="10">
    <location>
        <begin position="301"/>
        <end position="320"/>
    </location>
</feature>
<feature type="transmembrane region" description="Helical" evidence="10">
    <location>
        <begin position="50"/>
        <end position="65"/>
    </location>
</feature>
<evidence type="ECO:0000256" key="4">
    <source>
        <dbReference type="ARBA" id="ARBA00022679"/>
    </source>
</evidence>
<keyword evidence="3 9" id="KW-1003">Cell membrane</keyword>
<keyword evidence="7 9" id="KW-0472">Membrane</keyword>
<comment type="subcellular location">
    <subcellularLocation>
        <location evidence="1">Cell membrane</location>
        <topology evidence="1">Multi-pass membrane protein</topology>
    </subcellularLocation>
</comment>
<reference evidence="11 12" key="1">
    <citation type="submission" date="2014-01" db="EMBL/GenBank/DDBJ databases">
        <title>Development of a Comparative Genomic Fingerprinting Assay for High Resolution Genotyping of Arcobacter butzleri.</title>
        <authorList>
            <person name="Webb A.L."/>
            <person name="Inglis G.D."/>
            <person name="Kruczkiewicz P."/>
            <person name="Selinger L.B."/>
            <person name="Taboada E.N."/>
        </authorList>
    </citation>
    <scope>NUCLEOTIDE SEQUENCE [LARGE SCALE GENOMIC DNA]</scope>
    <source>
        <strain evidence="11 12">L348</strain>
    </source>
</reference>
<keyword evidence="5 10" id="KW-0812">Transmembrane</keyword>
<accession>A0A0G9K618</accession>
<evidence type="ECO:0000256" key="5">
    <source>
        <dbReference type="ARBA" id="ARBA00022692"/>
    </source>
</evidence>
<dbReference type="PANTHER" id="PTHR13285:SF23">
    <property type="entry name" value="TEICHOIC ACID D-ALANYLTRANSFERASE"/>
    <property type="match status" value="1"/>
</dbReference>
<keyword evidence="4 9" id="KW-0808">Transferase</keyword>
<name>A0A0G9K618_9BACT</name>
<evidence type="ECO:0000256" key="10">
    <source>
        <dbReference type="SAM" id="Phobius"/>
    </source>
</evidence>
<feature type="transmembrane region" description="Helical" evidence="10">
    <location>
        <begin position="77"/>
        <end position="95"/>
    </location>
</feature>
<dbReference type="InterPro" id="IPR051085">
    <property type="entry name" value="MB_O-acyltransferase"/>
</dbReference>
<feature type="transmembrane region" description="Helical" evidence="10">
    <location>
        <begin position="350"/>
        <end position="370"/>
    </location>
</feature>
<feature type="transmembrane region" description="Helical" evidence="10">
    <location>
        <begin position="115"/>
        <end position="133"/>
    </location>
</feature>
<evidence type="ECO:0000256" key="2">
    <source>
        <dbReference type="ARBA" id="ARBA00010323"/>
    </source>
</evidence>
<gene>
    <name evidence="11" type="ORF">AA20_03430</name>
</gene>
<evidence type="ECO:0000313" key="11">
    <source>
        <dbReference type="EMBL" id="KLE01220.1"/>
    </source>
</evidence>
<evidence type="ECO:0000256" key="6">
    <source>
        <dbReference type="ARBA" id="ARBA00022989"/>
    </source>
</evidence>
<evidence type="ECO:0000256" key="7">
    <source>
        <dbReference type="ARBA" id="ARBA00023136"/>
    </source>
</evidence>
<dbReference type="GO" id="GO:0042121">
    <property type="term" value="P:alginic acid biosynthetic process"/>
    <property type="evidence" value="ECO:0007669"/>
    <property type="project" value="InterPro"/>
</dbReference>
<keyword evidence="8 9" id="KW-0012">Acyltransferase</keyword>
<protein>
    <submittedName>
        <fullName evidence="11">Acetyltransferase</fullName>
    </submittedName>
</protein>
<dbReference type="PIRSF" id="PIRSF500217">
    <property type="entry name" value="AlgI"/>
    <property type="match status" value="1"/>
</dbReference>
<evidence type="ECO:0000256" key="3">
    <source>
        <dbReference type="ARBA" id="ARBA00022475"/>
    </source>
</evidence>
<sequence>MLFNSYEFLFIFLPFTLILYFYFNSKKWIIFSKIFLVSASLFFYSWWNPIYLPLILGSMIFNFYIGKSLGKSSSKKMLTFGIVGNVALLGYFKYADFFIENFNWVLNKDIPLLHLALPLAISYFTFQQIAFLVDNYRGEVKEFNFLNYSLFITFFPQLLMGPIVHHKEMMPQFALKWRSFLRWENISLGLFIFAIGLAKKTLIGDPLTDYAQYAFDNAQMLTTIEAWYASISYVLSYYFDLSGYADMALGIAKMFNIDIPKNFNSPYKARNFADYWRRWHITLSRFLGDYIYKSLGGNKNIIWIVYLNIMITFFVSGFWHGAGWTFIVWGLLNGIFVVMAHMMKKANIQMNFYLAWSLMFLGLIITRILFVASDFSDAWYVTYTLFDLSNIKFDNLVFIDPIIQGFYIVVALYLALACKNSMEIAQNFKPNKKYLFYTVILLSASLFTFISTKEFLYFQF</sequence>
<dbReference type="InterPro" id="IPR004299">
    <property type="entry name" value="MBOAT_fam"/>
</dbReference>
<evidence type="ECO:0000256" key="8">
    <source>
        <dbReference type="ARBA" id="ARBA00023315"/>
    </source>
</evidence>
<feature type="transmembrane region" description="Helical" evidence="10">
    <location>
        <begin position="145"/>
        <end position="165"/>
    </location>
</feature>
<dbReference type="Pfam" id="PF03062">
    <property type="entry name" value="MBOAT"/>
    <property type="match status" value="1"/>
</dbReference>
<feature type="transmembrane region" description="Helical" evidence="10">
    <location>
        <begin position="6"/>
        <end position="23"/>
    </location>
</feature>